<dbReference type="AlphaFoldDB" id="A0A0F9C706"/>
<accession>A0A0F9C706</accession>
<dbReference type="EMBL" id="LAZR01045705">
    <property type="protein sequence ID" value="KKK98239.1"/>
    <property type="molecule type" value="Genomic_DNA"/>
</dbReference>
<evidence type="ECO:0000313" key="1">
    <source>
        <dbReference type="EMBL" id="KKK98239.1"/>
    </source>
</evidence>
<proteinExistence type="predicted"/>
<protein>
    <submittedName>
        <fullName evidence="1">Uncharacterized protein</fullName>
    </submittedName>
</protein>
<feature type="non-terminal residue" evidence="1">
    <location>
        <position position="1"/>
    </location>
</feature>
<reference evidence="1" key="1">
    <citation type="journal article" date="2015" name="Nature">
        <title>Complex archaea that bridge the gap between prokaryotes and eukaryotes.</title>
        <authorList>
            <person name="Spang A."/>
            <person name="Saw J.H."/>
            <person name="Jorgensen S.L."/>
            <person name="Zaremba-Niedzwiedzka K."/>
            <person name="Martijn J."/>
            <person name="Lind A.E."/>
            <person name="van Eijk R."/>
            <person name="Schleper C."/>
            <person name="Guy L."/>
            <person name="Ettema T.J."/>
        </authorList>
    </citation>
    <scope>NUCLEOTIDE SEQUENCE</scope>
</reference>
<gene>
    <name evidence="1" type="ORF">LCGC14_2644740</name>
</gene>
<sequence>KEAFLKFFRAYQNQVTILHKGVEDEGEKRKLIAEATYRFLMNAETALAKDSAKVYMAGSKERIQVIENESALAIRKLEEQGKLEKASVAETAITLAKLEIESFDEKVLNKVHMGNLDLYKLTDNRMKHICIPSNSQRLSGSHPMNCIYCDIPMTIIKALENEEMLMVQLGVLKVEIGMITELKPLNESLDLIRKMYSLWKELN</sequence>
<comment type="caution">
    <text evidence="1">The sequence shown here is derived from an EMBL/GenBank/DDBJ whole genome shotgun (WGS) entry which is preliminary data.</text>
</comment>
<name>A0A0F9C706_9ZZZZ</name>
<organism evidence="1">
    <name type="scientific">marine sediment metagenome</name>
    <dbReference type="NCBI Taxonomy" id="412755"/>
    <lineage>
        <taxon>unclassified sequences</taxon>
        <taxon>metagenomes</taxon>
        <taxon>ecological metagenomes</taxon>
    </lineage>
</organism>